<organism evidence="1 2">
    <name type="scientific">Pseudomonas abyssi</name>
    <dbReference type="NCBI Taxonomy" id="170540"/>
    <lineage>
        <taxon>Bacteria</taxon>
        <taxon>Pseudomonadati</taxon>
        <taxon>Pseudomonadota</taxon>
        <taxon>Gammaproteobacteria</taxon>
        <taxon>Pseudomonadales</taxon>
        <taxon>Pseudomonadaceae</taxon>
        <taxon>Pseudomonas</taxon>
    </lineage>
</organism>
<gene>
    <name evidence="1" type="ORF">ASB58_06995</name>
</gene>
<dbReference type="Pfam" id="PF05135">
    <property type="entry name" value="Phage_connect_1"/>
    <property type="match status" value="1"/>
</dbReference>
<dbReference type="NCBIfam" id="TIGR01560">
    <property type="entry name" value="put_DNA_pack"/>
    <property type="match status" value="1"/>
</dbReference>
<evidence type="ECO:0000313" key="2">
    <source>
        <dbReference type="Proteomes" id="UP000265411"/>
    </source>
</evidence>
<dbReference type="RefSeq" id="WP_118129807.1">
    <property type="nucleotide sequence ID" value="NZ_LMAZ01000001.1"/>
</dbReference>
<dbReference type="AlphaFoldDB" id="A0A395RAB6"/>
<comment type="caution">
    <text evidence="1">The sequence shown here is derived from an EMBL/GenBank/DDBJ whole genome shotgun (WGS) entry which is preliminary data.</text>
</comment>
<dbReference type="OrthoDB" id="8452319at2"/>
<dbReference type="InterPro" id="IPR021146">
    <property type="entry name" value="Phage_gp6-like_head-tail"/>
</dbReference>
<reference evidence="1 2" key="1">
    <citation type="journal article" date="2018" name="Syst. Appl. Microbiol.">
        <title>Pseudomonas gallaeciensis sp. nov., isolated from crude-oil-contaminated intertidal sand samples after the Prestige oil spill.</title>
        <authorList>
            <person name="Mulet M."/>
            <person name="Sanchez D."/>
            <person name="Rodriguez A.C."/>
            <person name="Nogales B."/>
            <person name="Bosch R."/>
            <person name="Busquets A."/>
            <person name="Gomila M."/>
            <person name="Lalucat J."/>
            <person name="Garcia-Valdes E."/>
        </authorList>
    </citation>
    <scope>NUCLEOTIDE SEQUENCE [LARGE SCALE GENOMIC DNA]</scope>
    <source>
        <strain evidence="1 2">V113</strain>
    </source>
</reference>
<dbReference type="Gene3D" id="1.10.3230.30">
    <property type="entry name" value="Phage gp6-like head-tail connector protein"/>
    <property type="match status" value="1"/>
</dbReference>
<dbReference type="InterPro" id="IPR006450">
    <property type="entry name" value="Phage_HK97_gp6-like"/>
</dbReference>
<dbReference type="CDD" id="cd08054">
    <property type="entry name" value="gp6"/>
    <property type="match status" value="1"/>
</dbReference>
<evidence type="ECO:0008006" key="3">
    <source>
        <dbReference type="Google" id="ProtNLM"/>
    </source>
</evidence>
<proteinExistence type="predicted"/>
<sequence>MITLTDIKQHLRLDLNPDSETDPELQRMLDAAMDHVSQYLNRPVPWTDESSSEDVFPASVQAAVLLIVGDLYENREGATNGSVITANPTVERLLHMYRVGLGV</sequence>
<keyword evidence="2" id="KW-1185">Reference proteome</keyword>
<dbReference type="Proteomes" id="UP000265411">
    <property type="component" value="Unassembled WGS sequence"/>
</dbReference>
<evidence type="ECO:0000313" key="1">
    <source>
        <dbReference type="EMBL" id="RGP57071.1"/>
    </source>
</evidence>
<accession>A0A395RAB6</accession>
<protein>
    <recommendedName>
        <fullName evidence="3">Phage gp6-like head-tail connector protein</fullName>
    </recommendedName>
</protein>
<dbReference type="EMBL" id="LMAZ01000001">
    <property type="protein sequence ID" value="RGP57071.1"/>
    <property type="molecule type" value="Genomic_DNA"/>
</dbReference>
<name>A0A395RAB6_9PSED</name>